<dbReference type="STRING" id="319652.IV80_GL000830"/>
<dbReference type="InterPro" id="IPR015590">
    <property type="entry name" value="Aldehyde_DH_dom"/>
</dbReference>
<evidence type="ECO:0000256" key="7">
    <source>
        <dbReference type="HAMAP-Rule" id="MF_00412"/>
    </source>
</evidence>
<dbReference type="Pfam" id="PF00171">
    <property type="entry name" value="Aldedh"/>
    <property type="match status" value="2"/>
</dbReference>
<proteinExistence type="inferred from homology"/>
<evidence type="ECO:0000256" key="3">
    <source>
        <dbReference type="ARBA" id="ARBA00022650"/>
    </source>
</evidence>
<keyword evidence="2 7" id="KW-0028">Amino-acid biosynthesis</keyword>
<dbReference type="GO" id="GO:0055129">
    <property type="term" value="P:L-proline biosynthetic process"/>
    <property type="evidence" value="ECO:0007669"/>
    <property type="project" value="UniProtKB-UniRule"/>
</dbReference>
<dbReference type="OrthoDB" id="9809970at2"/>
<comment type="pathway">
    <text evidence="1 7">Amino-acid biosynthesis; L-proline biosynthesis; L-glutamate 5-semialdehyde from L-glutamate: step 2/2.</text>
</comment>
<keyword evidence="7" id="KW-0963">Cytoplasm</keyword>
<keyword evidence="5 7" id="KW-0560">Oxidoreductase</keyword>
<evidence type="ECO:0000256" key="2">
    <source>
        <dbReference type="ARBA" id="ARBA00022605"/>
    </source>
</evidence>
<comment type="catalytic activity">
    <reaction evidence="6 7">
        <text>L-glutamate 5-semialdehyde + phosphate + NADP(+) = L-glutamyl 5-phosphate + NADPH + H(+)</text>
        <dbReference type="Rhea" id="RHEA:19541"/>
        <dbReference type="ChEBI" id="CHEBI:15378"/>
        <dbReference type="ChEBI" id="CHEBI:43474"/>
        <dbReference type="ChEBI" id="CHEBI:57783"/>
        <dbReference type="ChEBI" id="CHEBI:58066"/>
        <dbReference type="ChEBI" id="CHEBI:58274"/>
        <dbReference type="ChEBI" id="CHEBI:58349"/>
        <dbReference type="EC" id="1.2.1.41"/>
    </reaction>
</comment>
<evidence type="ECO:0000256" key="6">
    <source>
        <dbReference type="ARBA" id="ARBA00049024"/>
    </source>
</evidence>
<keyword evidence="3 7" id="KW-0641">Proline biosynthesis</keyword>
<comment type="function">
    <text evidence="7">Catalyzes the NADPH-dependent reduction of L-glutamate 5-phosphate into L-glutamate 5-semialdehyde and phosphate. The product spontaneously undergoes cyclization to form 1-pyrroline-5-carboxylate.</text>
</comment>
<feature type="domain" description="Aldehyde dehydrogenase" evidence="8">
    <location>
        <begin position="7"/>
        <end position="285"/>
    </location>
</feature>
<dbReference type="EMBL" id="JQBR01000002">
    <property type="protein sequence ID" value="KRN67293.1"/>
    <property type="molecule type" value="Genomic_DNA"/>
</dbReference>
<dbReference type="InterPro" id="IPR020593">
    <property type="entry name" value="G-glutamylP_reductase_CS"/>
</dbReference>
<dbReference type="Gene3D" id="3.40.309.10">
    <property type="entry name" value="Aldehyde Dehydrogenase, Chain A, domain 2"/>
    <property type="match status" value="1"/>
</dbReference>
<dbReference type="InterPro" id="IPR016162">
    <property type="entry name" value="Ald_DH_N"/>
</dbReference>
<reference evidence="9 10" key="1">
    <citation type="journal article" date="2015" name="Genome Announc.">
        <title>Expanding the biotechnology potential of lactobacilli through comparative genomics of 213 strains and associated genera.</title>
        <authorList>
            <person name="Sun Z."/>
            <person name="Harris H.M."/>
            <person name="McCann A."/>
            <person name="Guo C."/>
            <person name="Argimon S."/>
            <person name="Zhang W."/>
            <person name="Yang X."/>
            <person name="Jeffery I.B."/>
            <person name="Cooney J.C."/>
            <person name="Kagawa T.F."/>
            <person name="Liu W."/>
            <person name="Song Y."/>
            <person name="Salvetti E."/>
            <person name="Wrobel A."/>
            <person name="Rasinkangas P."/>
            <person name="Parkhill J."/>
            <person name="Rea M.C."/>
            <person name="O'Sullivan O."/>
            <person name="Ritari J."/>
            <person name="Douillard F.P."/>
            <person name="Paul Ross R."/>
            <person name="Yang R."/>
            <person name="Briner A.E."/>
            <person name="Felis G.E."/>
            <person name="de Vos W.M."/>
            <person name="Barrangou R."/>
            <person name="Klaenhammer T.R."/>
            <person name="Caufield P.W."/>
            <person name="Cui Y."/>
            <person name="Zhang H."/>
            <person name="O'Toole P.W."/>
        </authorList>
    </citation>
    <scope>NUCLEOTIDE SEQUENCE [LARGE SCALE GENOMIC DNA]</scope>
    <source>
        <strain evidence="9 10">DSM 17757</strain>
    </source>
</reference>
<gene>
    <name evidence="7" type="primary">proA</name>
    <name evidence="9" type="ORF">IV80_GL000830</name>
</gene>
<evidence type="ECO:0000256" key="1">
    <source>
        <dbReference type="ARBA" id="ARBA00004985"/>
    </source>
</evidence>
<comment type="subcellular location">
    <subcellularLocation>
        <location evidence="7">Cytoplasm</location>
    </subcellularLocation>
</comment>
<dbReference type="GO" id="GO:0005737">
    <property type="term" value="C:cytoplasm"/>
    <property type="evidence" value="ECO:0007669"/>
    <property type="project" value="UniProtKB-SubCell"/>
</dbReference>
<accession>A0A0R2J008</accession>
<dbReference type="InterPro" id="IPR016161">
    <property type="entry name" value="Ald_DH/histidinol_DH"/>
</dbReference>
<feature type="domain" description="Aldehyde dehydrogenase" evidence="8">
    <location>
        <begin position="315"/>
        <end position="406"/>
    </location>
</feature>
<name>A0A0R2J008_9LACO</name>
<dbReference type="Proteomes" id="UP000051568">
    <property type="component" value="Unassembled WGS sequence"/>
</dbReference>
<dbReference type="HAMAP" id="MF_00412">
    <property type="entry name" value="ProA"/>
    <property type="match status" value="1"/>
</dbReference>
<protein>
    <recommendedName>
        <fullName evidence="7">Gamma-glutamyl phosphate reductase</fullName>
        <shortName evidence="7">GPR</shortName>
        <ecNumber evidence="7">1.2.1.41</ecNumber>
    </recommendedName>
    <alternativeName>
        <fullName evidence="7">Glutamate-5-semialdehyde dehydrogenase</fullName>
    </alternativeName>
    <alternativeName>
        <fullName evidence="7">Glutamyl-gamma-semialdehyde dehydrogenase</fullName>
        <shortName evidence="7">GSA dehydrogenase</shortName>
    </alternativeName>
</protein>
<dbReference type="Gene3D" id="3.40.605.10">
    <property type="entry name" value="Aldehyde Dehydrogenase, Chain A, domain 1"/>
    <property type="match status" value="1"/>
</dbReference>
<evidence type="ECO:0000313" key="9">
    <source>
        <dbReference type="EMBL" id="KRN67293.1"/>
    </source>
</evidence>
<dbReference type="PANTHER" id="PTHR11063:SF8">
    <property type="entry name" value="DELTA-1-PYRROLINE-5-CARBOXYLATE SYNTHASE"/>
    <property type="match status" value="1"/>
</dbReference>
<dbReference type="GO" id="GO:0004350">
    <property type="term" value="F:glutamate-5-semialdehyde dehydrogenase activity"/>
    <property type="evidence" value="ECO:0007669"/>
    <property type="project" value="UniProtKB-UniRule"/>
</dbReference>
<evidence type="ECO:0000256" key="5">
    <source>
        <dbReference type="ARBA" id="ARBA00023002"/>
    </source>
</evidence>
<comment type="caution">
    <text evidence="9">The sequence shown here is derived from an EMBL/GenBank/DDBJ whole genome shotgun (WGS) entry which is preliminary data.</text>
</comment>
<keyword evidence="10" id="KW-1185">Reference proteome</keyword>
<dbReference type="AlphaFoldDB" id="A0A0R2J008"/>
<keyword evidence="4 7" id="KW-0521">NADP</keyword>
<dbReference type="PROSITE" id="PS01223">
    <property type="entry name" value="PROA"/>
    <property type="match status" value="1"/>
</dbReference>
<dbReference type="UniPathway" id="UPA00098">
    <property type="reaction ID" value="UER00360"/>
</dbReference>
<dbReference type="SUPFAM" id="SSF53720">
    <property type="entry name" value="ALDH-like"/>
    <property type="match status" value="1"/>
</dbReference>
<sequence>MIQLTEMGQNAKKAAQQLAQLSTIQKNQVLKTMAASVRTNTPKILAANDMDMKNAQQNGVKKVMLDRLKLDQSRVDSMADGLEHVADLADPIGEVVKGWTTETGLAISQVRVPLGVIGMIYEARPNVTVDAAGLTFKAGSAVILRGGKEALQSNQALVAALREALITESVAEDSIQLITDTSHETATALMQLTEYLDVLIPRGSAKFIQMVVQKAKVPVIETGSGNCHVYVDEGADLKMATDIIVNAKTQRPSVCNAMEKLVVNQKVADQLLPMVAKALQPFNVDLRGDERAKEILPNITLATEADWGTEYNDYIMAIKIVDNLDQAIAHINHYNTKHSEAIVTNNYAHSERFTKEIDAAVVYVNASTRFTDGFEFGFGAEIGISTQKLHARGPMGLNEITSTKYVIRGNGQVRK</sequence>
<evidence type="ECO:0000256" key="4">
    <source>
        <dbReference type="ARBA" id="ARBA00022857"/>
    </source>
</evidence>
<dbReference type="CDD" id="cd07079">
    <property type="entry name" value="ALDH_F18-19_ProA-GPR"/>
    <property type="match status" value="1"/>
</dbReference>
<comment type="similarity">
    <text evidence="7">Belongs to the gamma-glutamyl phosphate reductase family.</text>
</comment>
<dbReference type="InterPro" id="IPR000965">
    <property type="entry name" value="GPR_dom"/>
</dbReference>
<dbReference type="PANTHER" id="PTHR11063">
    <property type="entry name" value="GLUTAMATE SEMIALDEHYDE DEHYDROGENASE"/>
    <property type="match status" value="1"/>
</dbReference>
<dbReference type="FunFam" id="3.40.309.10:FF:000006">
    <property type="entry name" value="Gamma-glutamyl phosphate reductase"/>
    <property type="match status" value="1"/>
</dbReference>
<organism evidence="9 10">
    <name type="scientific">Pediococcus cellicola</name>
    <dbReference type="NCBI Taxonomy" id="319652"/>
    <lineage>
        <taxon>Bacteria</taxon>
        <taxon>Bacillati</taxon>
        <taxon>Bacillota</taxon>
        <taxon>Bacilli</taxon>
        <taxon>Lactobacillales</taxon>
        <taxon>Lactobacillaceae</taxon>
        <taxon>Pediococcus</taxon>
    </lineage>
</organism>
<dbReference type="PIRSF" id="PIRSF000151">
    <property type="entry name" value="GPR"/>
    <property type="match status" value="1"/>
</dbReference>
<dbReference type="GO" id="GO:0050661">
    <property type="term" value="F:NADP binding"/>
    <property type="evidence" value="ECO:0007669"/>
    <property type="project" value="InterPro"/>
</dbReference>
<dbReference type="RefSeq" id="WP_057749109.1">
    <property type="nucleotide sequence ID" value="NZ_BJVH01000003.1"/>
</dbReference>
<dbReference type="NCBIfam" id="TIGR00407">
    <property type="entry name" value="proA"/>
    <property type="match status" value="1"/>
</dbReference>
<dbReference type="PATRIC" id="fig|319652.3.peg.838"/>
<dbReference type="InterPro" id="IPR016163">
    <property type="entry name" value="Ald_DH_C"/>
</dbReference>
<dbReference type="InterPro" id="IPR012134">
    <property type="entry name" value="Glu-5-SA_DH"/>
</dbReference>
<dbReference type="EC" id="1.2.1.41" evidence="7"/>
<evidence type="ECO:0000313" key="10">
    <source>
        <dbReference type="Proteomes" id="UP000051568"/>
    </source>
</evidence>
<dbReference type="NCBIfam" id="NF001221">
    <property type="entry name" value="PRK00197.1"/>
    <property type="match status" value="1"/>
</dbReference>
<evidence type="ECO:0000259" key="8">
    <source>
        <dbReference type="Pfam" id="PF00171"/>
    </source>
</evidence>